<evidence type="ECO:0000256" key="7">
    <source>
        <dbReference type="ARBA" id="ARBA00023170"/>
    </source>
</evidence>
<dbReference type="Proteomes" id="UP000694680">
    <property type="component" value="Chromosome 15"/>
</dbReference>
<dbReference type="Pfam" id="PF00001">
    <property type="entry name" value="7tm_1"/>
    <property type="match status" value="1"/>
</dbReference>
<keyword evidence="4 10" id="KW-1133">Transmembrane helix</keyword>
<dbReference type="InterPro" id="IPR017452">
    <property type="entry name" value="GPCR_Rhodpsn_7TM"/>
</dbReference>
<feature type="domain" description="G-protein coupled receptors family 1 profile" evidence="11">
    <location>
        <begin position="34"/>
        <end position="305"/>
    </location>
</feature>
<dbReference type="PROSITE" id="PS50262">
    <property type="entry name" value="G_PROTEIN_RECEP_F1_2"/>
    <property type="match status" value="1"/>
</dbReference>
<keyword evidence="13" id="KW-1185">Reference proteome</keyword>
<evidence type="ECO:0000313" key="13">
    <source>
        <dbReference type="Proteomes" id="UP000694680"/>
    </source>
</evidence>
<feature type="transmembrane region" description="Helical" evidence="10">
    <location>
        <begin position="164"/>
        <end position="186"/>
    </location>
</feature>
<reference evidence="12" key="2">
    <citation type="submission" date="2025-08" db="UniProtKB">
        <authorList>
            <consortium name="Ensembl"/>
        </authorList>
    </citation>
    <scope>IDENTIFICATION</scope>
</reference>
<keyword evidence="3 9" id="KW-0812">Transmembrane</keyword>
<dbReference type="AlphaFoldDB" id="A0A8C5H4N0"/>
<dbReference type="FunFam" id="1.20.1070.10:FF:000497">
    <property type="entry name" value="Predicted protein"/>
    <property type="match status" value="1"/>
</dbReference>
<keyword evidence="8 9" id="KW-0807">Transducer</keyword>
<reference evidence="12" key="1">
    <citation type="submission" date="2020-06" db="EMBL/GenBank/DDBJ databases">
        <authorList>
            <consortium name="Wellcome Sanger Institute Data Sharing"/>
        </authorList>
    </citation>
    <scope>NUCLEOTIDE SEQUENCE [LARGE SCALE GENOMIC DNA]</scope>
</reference>
<dbReference type="GO" id="GO:0005886">
    <property type="term" value="C:plasma membrane"/>
    <property type="evidence" value="ECO:0007669"/>
    <property type="project" value="UniProtKB-SubCell"/>
</dbReference>
<dbReference type="InterPro" id="IPR000276">
    <property type="entry name" value="GPCR_Rhodpsn"/>
</dbReference>
<dbReference type="PRINTS" id="PR00237">
    <property type="entry name" value="GPCRRHODOPSN"/>
</dbReference>
<proteinExistence type="inferred from homology"/>
<evidence type="ECO:0000256" key="2">
    <source>
        <dbReference type="ARBA" id="ARBA00022475"/>
    </source>
</evidence>
<dbReference type="Gene3D" id="1.20.1070.10">
    <property type="entry name" value="Rhodopsin 7-helix transmembrane proteins"/>
    <property type="match status" value="1"/>
</dbReference>
<dbReference type="PANTHER" id="PTHR22752:SF13">
    <property type="entry name" value="5-HYDROXYTRYPTAMINE RECEPTOR 1B"/>
    <property type="match status" value="1"/>
</dbReference>
<evidence type="ECO:0000256" key="8">
    <source>
        <dbReference type="ARBA" id="ARBA00023224"/>
    </source>
</evidence>
<keyword evidence="5 9" id="KW-0297">G-protein coupled receptor</keyword>
<evidence type="ECO:0000256" key="1">
    <source>
        <dbReference type="ARBA" id="ARBA00004651"/>
    </source>
</evidence>
<comment type="subcellular location">
    <subcellularLocation>
        <location evidence="1">Cell membrane</location>
        <topology evidence="1">Multi-pass membrane protein</topology>
    </subcellularLocation>
</comment>
<evidence type="ECO:0000256" key="6">
    <source>
        <dbReference type="ARBA" id="ARBA00023136"/>
    </source>
</evidence>
<feature type="transmembrane region" description="Helical" evidence="10">
    <location>
        <begin position="122"/>
        <end position="144"/>
    </location>
</feature>
<feature type="transmembrane region" description="Helical" evidence="10">
    <location>
        <begin position="248"/>
        <end position="269"/>
    </location>
</feature>
<feature type="transmembrane region" description="Helical" evidence="10">
    <location>
        <begin position="289"/>
        <end position="308"/>
    </location>
</feature>
<dbReference type="PROSITE" id="PS00237">
    <property type="entry name" value="G_PROTEIN_RECEP_F1_1"/>
    <property type="match status" value="1"/>
</dbReference>
<evidence type="ECO:0000259" key="11">
    <source>
        <dbReference type="PROSITE" id="PS50262"/>
    </source>
</evidence>
<dbReference type="Ensembl" id="ENSGWIT00000043831.1">
    <property type="protein sequence ID" value="ENSGWIP00000040341.1"/>
    <property type="gene ID" value="ENSGWIG00000020394.1"/>
</dbReference>
<evidence type="ECO:0000313" key="12">
    <source>
        <dbReference type="Ensembl" id="ENSGWIP00000040341.1"/>
    </source>
</evidence>
<protein>
    <recommendedName>
        <fullName evidence="11">G-protein coupled receptors family 1 profile domain-containing protein</fullName>
    </recommendedName>
</protein>
<reference evidence="12" key="3">
    <citation type="submission" date="2025-09" db="UniProtKB">
        <authorList>
            <consortium name="Ensembl"/>
        </authorList>
    </citation>
    <scope>IDENTIFICATION</scope>
</reference>
<dbReference type="GO" id="GO:0004930">
    <property type="term" value="F:G protein-coupled receptor activity"/>
    <property type="evidence" value="ECO:0007669"/>
    <property type="project" value="UniProtKB-KW"/>
</dbReference>
<feature type="transmembrane region" description="Helical" evidence="10">
    <location>
        <begin position="80"/>
        <end position="101"/>
    </location>
</feature>
<keyword evidence="2" id="KW-1003">Cell membrane</keyword>
<evidence type="ECO:0000256" key="3">
    <source>
        <dbReference type="ARBA" id="ARBA00022692"/>
    </source>
</evidence>
<evidence type="ECO:0000256" key="9">
    <source>
        <dbReference type="RuleBase" id="RU000688"/>
    </source>
</evidence>
<sequence length="378" mass="41580">SANLTLNQLVQSIGLNHCIGSPMLSLLCFLVNIGNTLVIVVVVATKTFHSVTSVLIVNLAVSDLLVGCGVMPFVAVLCVYVGYTSSVYCTASVLTLAAIALDRYHSIMKCLRSSSHWRTCVLVVWIWLQALVSSFPPLLGWSSISYIAPMHSCAVNWAASPSYTTLMAALSYFTPAVVMVFCYVSIVKVAQSHARRIHILHRSVHHSRIPRLIHHISAGLESFVGSEENTSQGPQQSFLRQNRGTLRVFMIIAAFFLCWTPYTGVALVQAAESTFSGRSTLVPSSVVTFSYWLLLLGSDINPLLYALLSRRFQNALQGLRHRTRTRTRVGDVGSTGRDNNMPRIRSAQLYNSDNLASQSSKYCSTIFTISTDYKTSVT</sequence>
<dbReference type="CDD" id="cd00637">
    <property type="entry name" value="7tm_classA_rhodopsin-like"/>
    <property type="match status" value="1"/>
</dbReference>
<dbReference type="SUPFAM" id="SSF81321">
    <property type="entry name" value="Family A G protein-coupled receptor-like"/>
    <property type="match status" value="1"/>
</dbReference>
<accession>A0A8C5H4N0</accession>
<name>A0A8C5H4N0_GOUWI</name>
<evidence type="ECO:0000256" key="4">
    <source>
        <dbReference type="ARBA" id="ARBA00022989"/>
    </source>
</evidence>
<feature type="transmembrane region" description="Helical" evidence="10">
    <location>
        <begin position="23"/>
        <end position="43"/>
    </location>
</feature>
<evidence type="ECO:0000256" key="5">
    <source>
        <dbReference type="ARBA" id="ARBA00023040"/>
    </source>
</evidence>
<comment type="similarity">
    <text evidence="9">Belongs to the G-protein coupled receptor 1 family.</text>
</comment>
<dbReference type="SMART" id="SM01381">
    <property type="entry name" value="7TM_GPCR_Srsx"/>
    <property type="match status" value="1"/>
</dbReference>
<evidence type="ECO:0000256" key="10">
    <source>
        <dbReference type="SAM" id="Phobius"/>
    </source>
</evidence>
<keyword evidence="6 10" id="KW-0472">Membrane</keyword>
<feature type="transmembrane region" description="Helical" evidence="10">
    <location>
        <begin position="55"/>
        <end position="74"/>
    </location>
</feature>
<dbReference type="PANTHER" id="PTHR22752">
    <property type="entry name" value="G PROTEIN-COUPLED RECEPTOR"/>
    <property type="match status" value="1"/>
</dbReference>
<keyword evidence="7 9" id="KW-0675">Receptor</keyword>
<organism evidence="12 13">
    <name type="scientific">Gouania willdenowi</name>
    <name type="common">Blunt-snouted clingfish</name>
    <name type="synonym">Lepadogaster willdenowi</name>
    <dbReference type="NCBI Taxonomy" id="441366"/>
    <lineage>
        <taxon>Eukaryota</taxon>
        <taxon>Metazoa</taxon>
        <taxon>Chordata</taxon>
        <taxon>Craniata</taxon>
        <taxon>Vertebrata</taxon>
        <taxon>Euteleostomi</taxon>
        <taxon>Actinopterygii</taxon>
        <taxon>Neopterygii</taxon>
        <taxon>Teleostei</taxon>
        <taxon>Neoteleostei</taxon>
        <taxon>Acanthomorphata</taxon>
        <taxon>Ovalentaria</taxon>
        <taxon>Blenniimorphae</taxon>
        <taxon>Blenniiformes</taxon>
        <taxon>Gobiesocoidei</taxon>
        <taxon>Gobiesocidae</taxon>
        <taxon>Gobiesocinae</taxon>
        <taxon>Gouania</taxon>
    </lineage>
</organism>